<dbReference type="PRINTS" id="PR01433">
    <property type="entry name" value="POLYCYSTIN2"/>
</dbReference>
<feature type="transmembrane region" description="Helical" evidence="11">
    <location>
        <begin position="1027"/>
        <end position="1052"/>
    </location>
</feature>
<feature type="transmembrane region" description="Helical" evidence="11">
    <location>
        <begin position="1130"/>
        <end position="1153"/>
    </location>
</feature>
<feature type="transmembrane region" description="Helical" evidence="11">
    <location>
        <begin position="365"/>
        <end position="390"/>
    </location>
</feature>
<feature type="domain" description="Ion transport" evidence="12">
    <location>
        <begin position="465"/>
        <end position="694"/>
    </location>
</feature>
<evidence type="ECO:0000256" key="5">
    <source>
        <dbReference type="ARBA" id="ARBA00022882"/>
    </source>
</evidence>
<feature type="transmembrane region" description="Helical" evidence="11">
    <location>
        <begin position="1226"/>
        <end position="1246"/>
    </location>
</feature>
<proteinExistence type="predicted"/>
<evidence type="ECO:0000256" key="7">
    <source>
        <dbReference type="ARBA" id="ARBA00023065"/>
    </source>
</evidence>
<keyword evidence="5" id="KW-0851">Voltage-gated channel</keyword>
<feature type="transmembrane region" description="Helical" evidence="11">
    <location>
        <begin position="913"/>
        <end position="942"/>
    </location>
</feature>
<evidence type="ECO:0000256" key="8">
    <source>
        <dbReference type="ARBA" id="ARBA00023136"/>
    </source>
</evidence>
<keyword evidence="7" id="KW-0406">Ion transport</keyword>
<feature type="domain" description="Ion transport" evidence="12">
    <location>
        <begin position="1098"/>
        <end position="1345"/>
    </location>
</feature>
<protein>
    <recommendedName>
        <fullName evidence="12">Ion transport domain-containing protein</fullName>
    </recommendedName>
</protein>
<dbReference type="FunFam" id="1.10.287.70:FF:000117">
    <property type="entry name" value="Voltage-gated Ca2+ channel, alpha subunit"/>
    <property type="match status" value="1"/>
</dbReference>
<feature type="transmembrane region" description="Helical" evidence="11">
    <location>
        <begin position="338"/>
        <end position="359"/>
    </location>
</feature>
<evidence type="ECO:0000256" key="10">
    <source>
        <dbReference type="ARBA" id="ARBA00023303"/>
    </source>
</evidence>
<dbReference type="Pfam" id="PF00520">
    <property type="entry name" value="Ion_trans"/>
    <property type="match status" value="4"/>
</dbReference>
<dbReference type="GO" id="GO:0045956">
    <property type="term" value="P:positive regulation of calcium ion-dependent exocytosis"/>
    <property type="evidence" value="ECO:0007669"/>
    <property type="project" value="TreeGrafter"/>
</dbReference>
<feature type="transmembrane region" description="Helical" evidence="11">
    <location>
        <begin position="495"/>
        <end position="513"/>
    </location>
</feature>
<keyword evidence="14" id="KW-1185">Reference proteome</keyword>
<gene>
    <name evidence="13" type="ORF">CRENBAI_006774</name>
</gene>
<dbReference type="FunFam" id="1.20.120.350:FF:000009">
    <property type="entry name" value="Voltage-dependent T-type calcium channel subunit alpha"/>
    <property type="match status" value="1"/>
</dbReference>
<evidence type="ECO:0000256" key="6">
    <source>
        <dbReference type="ARBA" id="ARBA00022989"/>
    </source>
</evidence>
<keyword evidence="6 11" id="KW-1133">Transmembrane helix</keyword>
<keyword evidence="10" id="KW-0407">Ion channel</keyword>
<dbReference type="EMBL" id="JAHHUM010003032">
    <property type="protein sequence ID" value="KAK5598634.1"/>
    <property type="molecule type" value="Genomic_DNA"/>
</dbReference>
<feature type="domain" description="Ion transport" evidence="12">
    <location>
        <begin position="89"/>
        <end position="397"/>
    </location>
</feature>
<evidence type="ECO:0000313" key="13">
    <source>
        <dbReference type="EMBL" id="KAK5598634.1"/>
    </source>
</evidence>
<organism evidence="13 14">
    <name type="scientific">Crenichthys baileyi</name>
    <name type="common">White River springfish</name>
    <dbReference type="NCBI Taxonomy" id="28760"/>
    <lineage>
        <taxon>Eukaryota</taxon>
        <taxon>Metazoa</taxon>
        <taxon>Chordata</taxon>
        <taxon>Craniata</taxon>
        <taxon>Vertebrata</taxon>
        <taxon>Euteleostomi</taxon>
        <taxon>Actinopterygii</taxon>
        <taxon>Neopterygii</taxon>
        <taxon>Teleostei</taxon>
        <taxon>Neoteleostei</taxon>
        <taxon>Acanthomorphata</taxon>
        <taxon>Ovalentaria</taxon>
        <taxon>Atherinomorphae</taxon>
        <taxon>Cyprinodontiformes</taxon>
        <taxon>Goodeidae</taxon>
        <taxon>Crenichthys</taxon>
    </lineage>
</organism>
<keyword evidence="4" id="KW-0677">Repeat</keyword>
<dbReference type="InterPro" id="IPR003915">
    <property type="entry name" value="PKD_2"/>
</dbReference>
<name>A0AAV9QMZ3_9TELE</name>
<dbReference type="InterPro" id="IPR027359">
    <property type="entry name" value="Volt_channel_dom_sf"/>
</dbReference>
<feature type="transmembrane region" description="Helical" evidence="11">
    <location>
        <begin position="465"/>
        <end position="483"/>
    </location>
</feature>
<evidence type="ECO:0000256" key="3">
    <source>
        <dbReference type="ARBA" id="ARBA00022692"/>
    </source>
</evidence>
<keyword evidence="3 11" id="KW-0812">Transmembrane</keyword>
<dbReference type="PANTHER" id="PTHR10037">
    <property type="entry name" value="VOLTAGE-GATED CATION CHANNEL CALCIUM AND SODIUM"/>
    <property type="match status" value="1"/>
</dbReference>
<comment type="caution">
    <text evidence="13">The sequence shown here is derived from an EMBL/GenBank/DDBJ whole genome shotgun (WGS) entry which is preliminary data.</text>
</comment>
<evidence type="ECO:0000256" key="9">
    <source>
        <dbReference type="ARBA" id="ARBA00023180"/>
    </source>
</evidence>
<dbReference type="Gene3D" id="1.20.120.350">
    <property type="entry name" value="Voltage-gated potassium channels. Chain C"/>
    <property type="match status" value="4"/>
</dbReference>
<evidence type="ECO:0000259" key="12">
    <source>
        <dbReference type="Pfam" id="PF00520"/>
    </source>
</evidence>
<keyword evidence="8 11" id="KW-0472">Membrane</keyword>
<feature type="transmembrane region" description="Helical" evidence="11">
    <location>
        <begin position="192"/>
        <end position="219"/>
    </location>
</feature>
<dbReference type="Proteomes" id="UP001311232">
    <property type="component" value="Unassembled WGS sequence"/>
</dbReference>
<dbReference type="GO" id="GO:0001518">
    <property type="term" value="C:voltage-gated sodium channel complex"/>
    <property type="evidence" value="ECO:0007669"/>
    <property type="project" value="TreeGrafter"/>
</dbReference>
<keyword evidence="9" id="KW-0325">Glycoprotein</keyword>
<dbReference type="PANTHER" id="PTHR10037:SF230">
    <property type="entry name" value="CA[2+]-CHANNEL PROTEIN ALPHA[[1]] SUBUNIT T, ISOFORM F"/>
    <property type="match status" value="1"/>
</dbReference>
<feature type="transmembrane region" description="Helical" evidence="11">
    <location>
        <begin position="651"/>
        <end position="674"/>
    </location>
</feature>
<evidence type="ECO:0000256" key="1">
    <source>
        <dbReference type="ARBA" id="ARBA00004141"/>
    </source>
</evidence>
<dbReference type="GO" id="GO:0005509">
    <property type="term" value="F:calcium ion binding"/>
    <property type="evidence" value="ECO:0007669"/>
    <property type="project" value="InterPro"/>
</dbReference>
<feature type="transmembrane region" description="Helical" evidence="11">
    <location>
        <begin position="1313"/>
        <end position="1335"/>
    </location>
</feature>
<feature type="transmembrane region" description="Helical" evidence="11">
    <location>
        <begin position="1100"/>
        <end position="1118"/>
    </location>
</feature>
<dbReference type="InterPro" id="IPR043203">
    <property type="entry name" value="VGCC_Ca_Na"/>
</dbReference>
<reference evidence="13 14" key="1">
    <citation type="submission" date="2021-06" db="EMBL/GenBank/DDBJ databases">
        <authorList>
            <person name="Palmer J.M."/>
        </authorList>
    </citation>
    <scope>NUCLEOTIDE SEQUENCE [LARGE SCALE GENOMIC DNA]</scope>
    <source>
        <strain evidence="13 14">MEX-2019</strain>
        <tissue evidence="13">Muscle</tissue>
    </source>
</reference>
<feature type="domain" description="Ion transport" evidence="12">
    <location>
        <begin position="789"/>
        <end position="1059"/>
    </location>
</feature>
<evidence type="ECO:0000313" key="14">
    <source>
        <dbReference type="Proteomes" id="UP001311232"/>
    </source>
</evidence>
<dbReference type="InterPro" id="IPR005821">
    <property type="entry name" value="Ion_trans_dom"/>
</dbReference>
<feature type="transmembrane region" description="Helical" evidence="11">
    <location>
        <begin position="114"/>
        <end position="137"/>
    </location>
</feature>
<dbReference type="GO" id="GO:0070509">
    <property type="term" value="P:calcium ion import"/>
    <property type="evidence" value="ECO:0007669"/>
    <property type="project" value="TreeGrafter"/>
</dbReference>
<accession>A0AAV9QMZ3</accession>
<feature type="transmembrane region" description="Helical" evidence="11">
    <location>
        <begin position="861"/>
        <end position="882"/>
    </location>
</feature>
<sequence length="1359" mass="155254">MEKKHNSKEIGGTLIIFGWSSRGFPNLAYLQAILDEFLSLKRRGLRSTTSPFQTLYIIMTRTDGERLERPSGNTAGPREQQPYRTLSPVVCFVISCIVQGVFQPCKEEHLIQEIVVYLVFAYFLVEMVIKVVALGITDYLKHSWHKFDFFILCGEILDFLVEPFGVHAGISFTVSPMRLFSRVDETRKLVSMFLSILPMLGNVLTLYALVIYVFGIVGVQLWAGDLRHRCFLGEDIPVPYNRSLSPYYVSLPGERVPFICSLEKTGMRHCSDIPPLREGGNTCLLAAPQQDPLSDPPVGLVAVTNVSGCVNWNAYYNVCRPGKHNPNLGSINFDNIGYAWIAIFQVVTLEGWTDIMYYVMDSYSYWSFIYFLILTIIGSFVIMNTCAVVIATHYSEASAGDDGEPFPGSLNLNQLWSSLRSWLVQCYSSLRSRWTPSYSWNCGTSLMACCWPFQRRLEELVKGDIFTRVIMVAIFLNILTMAVEHHNQPQVMTKVLQIVNIIFTALFVLEMMLKLIALGWTYFLDQSNIFDFAIVIISLWELGANSDSRLSVIRAFRALRFGRLVHFLPYLQRQLQVLKRTIEEAAMLCWLLFFGIFLFSILGMHLFGCKNPGADFNLESFDMIDKRKNFDTLLWSMITVFEVLTQEDWNYVLYITMASSSAWAAIYFVAVIILGKNVVLNILVGIVVDNFQNQPEDPLPRQGSGSATLNAIAPASTDPGPSNSECNSGQIHSVQVEELHVTQIDQDRGSVGWMKRVQRWLKDHEDWSFYLLSPQNWCRRFCTSLVSHWIFNAVIQTCVVLNCISIAFERPAIQAGSRERWILDQSCQVFFAIFLSEMLLKITAFGLVFGKESYCHSLWNIMDGFLVITSLVDVCILLMTSGKTRTLGILKKLRLLRVLRPLRMVERTPKLRLALQALLASIKPMGNIILICSIFFFFYGILGVQLFKGTFYYCVGENVTTIVNKSDCLSANYEWVQKEYNFDNLIQAMISMFVMYSKDGWVNLMYDGLDAVGVDQQPVTNYNLWMLLYFVSFILMSFILLDMFIGVMVETFHKCQQEQRKTQRIKSNVHSETEEQTYFIHYSPIRLQIHSICVSDNLEYFMTTIIVLSVLIMGAEHYEQPEYVKALLEWVFYILTLVLVFEVLLKFIAFGLVRFLKVRWNVLDTVVVLVSVISILLTKLELSHNIPINPSIFRVVRILRLAQVLKTTKLKVLLKTIIRTLSQIGNIGFLFMFFFFIYAALGVELFGKIECSPDFPCLGLHRHTNFENFLVALLTLYKVSTGDNWSGILKDTMRGCQLGDSACTSYLTWASPIFFTTFVIIVQFVLVNLVVAAIMQALEDSTKESDQAWKKEVNLHLLQ</sequence>
<dbReference type="GO" id="GO:0005248">
    <property type="term" value="F:voltage-gated sodium channel activity"/>
    <property type="evidence" value="ECO:0007669"/>
    <property type="project" value="TreeGrafter"/>
</dbReference>
<dbReference type="SUPFAM" id="SSF81324">
    <property type="entry name" value="Voltage-gated potassium channels"/>
    <property type="match status" value="4"/>
</dbReference>
<feature type="transmembrane region" description="Helical" evidence="11">
    <location>
        <begin position="585"/>
        <end position="608"/>
    </location>
</feature>
<evidence type="ECO:0000256" key="2">
    <source>
        <dbReference type="ARBA" id="ARBA00022448"/>
    </source>
</evidence>
<dbReference type="GO" id="GO:0043005">
    <property type="term" value="C:neuron projection"/>
    <property type="evidence" value="ECO:0007669"/>
    <property type="project" value="TreeGrafter"/>
</dbReference>
<comment type="subcellular location">
    <subcellularLocation>
        <location evidence="1">Membrane</location>
        <topology evidence="1">Multi-pass membrane protein</topology>
    </subcellularLocation>
</comment>
<dbReference type="Gene3D" id="1.10.287.70">
    <property type="match status" value="4"/>
</dbReference>
<dbReference type="GO" id="GO:0008332">
    <property type="term" value="F:low voltage-gated calcium channel activity"/>
    <property type="evidence" value="ECO:0007669"/>
    <property type="project" value="TreeGrafter"/>
</dbReference>
<evidence type="ECO:0000256" key="4">
    <source>
        <dbReference type="ARBA" id="ARBA00022737"/>
    </source>
</evidence>
<evidence type="ECO:0000256" key="11">
    <source>
        <dbReference type="SAM" id="Phobius"/>
    </source>
</evidence>
<dbReference type="GO" id="GO:0086010">
    <property type="term" value="P:membrane depolarization during action potential"/>
    <property type="evidence" value="ECO:0007669"/>
    <property type="project" value="TreeGrafter"/>
</dbReference>
<feature type="transmembrane region" description="Helical" evidence="11">
    <location>
        <begin position="829"/>
        <end position="849"/>
    </location>
</feature>
<keyword evidence="2" id="KW-0813">Transport</keyword>